<feature type="domain" description="SGNH hydrolase-type esterase" evidence="1">
    <location>
        <begin position="60"/>
        <end position="272"/>
    </location>
</feature>
<name>A0A143PG41_LUTPR</name>
<dbReference type="Gene3D" id="3.40.50.1110">
    <property type="entry name" value="SGNH hydrolase"/>
    <property type="match status" value="1"/>
</dbReference>
<dbReference type="InterPro" id="IPR051532">
    <property type="entry name" value="Ester_Hydrolysis_Enzymes"/>
</dbReference>
<keyword evidence="2" id="KW-0378">Hydrolase</keyword>
<dbReference type="SUPFAM" id="SSF52266">
    <property type="entry name" value="SGNH hydrolase"/>
    <property type="match status" value="1"/>
</dbReference>
<reference evidence="3" key="2">
    <citation type="submission" date="2016-04" db="EMBL/GenBank/DDBJ databases">
        <title>First Complete Genome Sequence of a Subdivision 6 Acidobacterium.</title>
        <authorList>
            <person name="Huang S."/>
            <person name="Vieira S."/>
            <person name="Bunk B."/>
            <person name="Riedel T."/>
            <person name="Sproeer C."/>
            <person name="Overmann J."/>
        </authorList>
    </citation>
    <scope>NUCLEOTIDE SEQUENCE [LARGE SCALE GENOMIC DNA]</scope>
    <source>
        <strain evidence="3">DSM 100886 HEG_-6_39</strain>
    </source>
</reference>
<dbReference type="PANTHER" id="PTHR30383:SF5">
    <property type="entry name" value="SGNH HYDROLASE-TYPE ESTERASE DOMAIN-CONTAINING PROTEIN"/>
    <property type="match status" value="1"/>
</dbReference>
<proteinExistence type="predicted"/>
<dbReference type="STRING" id="1855912.LuPra_00700"/>
<dbReference type="GO" id="GO:0004622">
    <property type="term" value="F:phosphatidylcholine lysophospholipase activity"/>
    <property type="evidence" value="ECO:0007669"/>
    <property type="project" value="TreeGrafter"/>
</dbReference>
<evidence type="ECO:0000259" key="1">
    <source>
        <dbReference type="Pfam" id="PF13472"/>
    </source>
</evidence>
<accession>A0A143PG41</accession>
<reference evidence="2 3" key="1">
    <citation type="journal article" date="2016" name="Genome Announc.">
        <title>First Complete Genome Sequence of a Subdivision 6 Acidobacterium Strain.</title>
        <authorList>
            <person name="Huang S."/>
            <person name="Vieira S."/>
            <person name="Bunk B."/>
            <person name="Riedel T."/>
            <person name="Sproer C."/>
            <person name="Overmann J."/>
        </authorList>
    </citation>
    <scope>NUCLEOTIDE SEQUENCE [LARGE SCALE GENOMIC DNA]</scope>
    <source>
        <strain evidence="3">DSM 100886 HEG_-6_39</strain>
    </source>
</reference>
<dbReference type="CDD" id="cd00229">
    <property type="entry name" value="SGNH_hydrolase"/>
    <property type="match status" value="1"/>
</dbReference>
<dbReference type="AlphaFoldDB" id="A0A143PG41"/>
<dbReference type="InterPro" id="IPR036514">
    <property type="entry name" value="SGNH_hydro_sf"/>
</dbReference>
<evidence type="ECO:0000313" key="2">
    <source>
        <dbReference type="EMBL" id="AMY07527.1"/>
    </source>
</evidence>
<dbReference type="Pfam" id="PF13472">
    <property type="entry name" value="Lipase_GDSL_2"/>
    <property type="match status" value="1"/>
</dbReference>
<dbReference type="PANTHER" id="PTHR30383">
    <property type="entry name" value="THIOESTERASE 1/PROTEASE 1/LYSOPHOSPHOLIPASE L1"/>
    <property type="match status" value="1"/>
</dbReference>
<keyword evidence="3" id="KW-1185">Reference proteome</keyword>
<dbReference type="KEGG" id="abac:LuPra_00700"/>
<organism evidence="2 3">
    <name type="scientific">Luteitalea pratensis</name>
    <dbReference type="NCBI Taxonomy" id="1855912"/>
    <lineage>
        <taxon>Bacteria</taxon>
        <taxon>Pseudomonadati</taxon>
        <taxon>Acidobacteriota</taxon>
        <taxon>Vicinamibacteria</taxon>
        <taxon>Vicinamibacterales</taxon>
        <taxon>Vicinamibacteraceae</taxon>
        <taxon>Luteitalea</taxon>
    </lineage>
</organism>
<sequence>MCDEVIGRANHSSGVHVAIAAVLSLCLSGCSGSNSGTTPTSPTPGTSTPVAYTPLGASDAAGGGASVPCLPLATSCRDSTGYVGLVQRRLSESRTVSLLNLALPGGVLSPDVEALGDDLGRNIPGNFLAHLAPLVPPATTLVTIFAGGNDTNTIASAIGAGRGGTDPSGYLTQQVQGFARDYGRLIDAVRARAPGAFIVVMNTPNFGALPYMAGRPVEDRRIVQDVSVRLTREAINPLASRVPVVDLMCDARSYQPGMYSADGFHPNDQGHAYLSEVLLQAITTGSAPAPAGSCGFMTIAG</sequence>
<protein>
    <submittedName>
        <fullName evidence="2">GDSL-like Lipase/Acylhydrolase</fullName>
    </submittedName>
</protein>
<gene>
    <name evidence="2" type="ORF">LuPra_00700</name>
</gene>
<dbReference type="InterPro" id="IPR013830">
    <property type="entry name" value="SGNH_hydro"/>
</dbReference>
<dbReference type="EMBL" id="CP015136">
    <property type="protein sequence ID" value="AMY07527.1"/>
    <property type="molecule type" value="Genomic_DNA"/>
</dbReference>
<evidence type="ECO:0000313" key="3">
    <source>
        <dbReference type="Proteomes" id="UP000076079"/>
    </source>
</evidence>
<dbReference type="Proteomes" id="UP000076079">
    <property type="component" value="Chromosome"/>
</dbReference>